<evidence type="ECO:0000256" key="4">
    <source>
        <dbReference type="ARBA" id="ARBA00022737"/>
    </source>
</evidence>
<dbReference type="FunFam" id="1.25.10.10:FF:000697">
    <property type="entry name" value="Sister chromatid cohesion protein"/>
    <property type="match status" value="1"/>
</dbReference>
<dbReference type="InterPro" id="IPR011011">
    <property type="entry name" value="Znf_FYVE_PHD"/>
</dbReference>
<dbReference type="GO" id="GO:0061775">
    <property type="term" value="F:cohesin loader activity"/>
    <property type="evidence" value="ECO:0007669"/>
    <property type="project" value="InterPro"/>
</dbReference>
<comment type="subcellular location">
    <subcellularLocation>
        <location evidence="1 10">Nucleus</location>
    </subcellularLocation>
</comment>
<evidence type="ECO:0000256" key="6">
    <source>
        <dbReference type="ARBA" id="ARBA00022833"/>
    </source>
</evidence>
<dbReference type="Gene3D" id="3.30.40.10">
    <property type="entry name" value="Zinc/RING finger domain, C3HC4 (zinc finger)"/>
    <property type="match status" value="1"/>
</dbReference>
<evidence type="ECO:0000256" key="7">
    <source>
        <dbReference type="ARBA" id="ARBA00023242"/>
    </source>
</evidence>
<dbReference type="PROSITE" id="PS01359">
    <property type="entry name" value="ZF_PHD_1"/>
    <property type="match status" value="1"/>
</dbReference>
<evidence type="ECO:0000256" key="8">
    <source>
        <dbReference type="ARBA" id="ARBA00023306"/>
    </source>
</evidence>
<dbReference type="InterPro" id="IPR019786">
    <property type="entry name" value="Zinc_finger_PHD-type_CS"/>
</dbReference>
<keyword evidence="3" id="KW-0479">Metal-binding</keyword>
<dbReference type="Pfam" id="PF12765">
    <property type="entry name" value="Cohesin_HEAT"/>
    <property type="match status" value="1"/>
</dbReference>
<dbReference type="InterPro" id="IPR026003">
    <property type="entry name" value="Cohesin_HEAT"/>
</dbReference>
<evidence type="ECO:0000313" key="13">
    <source>
        <dbReference type="EMBL" id="KAG5527623.1"/>
    </source>
</evidence>
<dbReference type="Gene3D" id="1.25.10.10">
    <property type="entry name" value="Leucine-rich Repeat Variant"/>
    <property type="match status" value="1"/>
</dbReference>
<dbReference type="CDD" id="cd23958">
    <property type="entry name" value="SCC2"/>
    <property type="match status" value="1"/>
</dbReference>
<protein>
    <recommendedName>
        <fullName evidence="10">Sister chromatid cohesion protein</fullName>
    </recommendedName>
</protein>
<evidence type="ECO:0000256" key="1">
    <source>
        <dbReference type="ARBA" id="ARBA00004123"/>
    </source>
</evidence>
<dbReference type="GO" id="GO:0140588">
    <property type="term" value="P:chromatin looping"/>
    <property type="evidence" value="ECO:0007669"/>
    <property type="project" value="InterPro"/>
</dbReference>
<organism evidence="13 14">
    <name type="scientific">Rhododendron griersonianum</name>
    <dbReference type="NCBI Taxonomy" id="479676"/>
    <lineage>
        <taxon>Eukaryota</taxon>
        <taxon>Viridiplantae</taxon>
        <taxon>Streptophyta</taxon>
        <taxon>Embryophyta</taxon>
        <taxon>Tracheophyta</taxon>
        <taxon>Spermatophyta</taxon>
        <taxon>Magnoliopsida</taxon>
        <taxon>eudicotyledons</taxon>
        <taxon>Gunneridae</taxon>
        <taxon>Pentapetalae</taxon>
        <taxon>asterids</taxon>
        <taxon>Ericales</taxon>
        <taxon>Ericaceae</taxon>
        <taxon>Ericoideae</taxon>
        <taxon>Rhodoreae</taxon>
        <taxon>Rhododendron</taxon>
    </lineage>
</organism>
<dbReference type="Pfam" id="PF12830">
    <property type="entry name" value="Nipped-B_C"/>
    <property type="match status" value="1"/>
</dbReference>
<dbReference type="InterPro" id="IPR024986">
    <property type="entry name" value="Nipped-B_C"/>
</dbReference>
<dbReference type="GO" id="GO:0090694">
    <property type="term" value="C:Scc2-Scc4 cohesin loading complex"/>
    <property type="evidence" value="ECO:0007669"/>
    <property type="project" value="TreeGrafter"/>
</dbReference>
<keyword evidence="4 10" id="KW-0677">Repeat</keyword>
<accession>A0AAV6IJE8</accession>
<dbReference type="GO" id="GO:1990414">
    <property type="term" value="P:replication-born double-strand break repair via sister chromatid exchange"/>
    <property type="evidence" value="ECO:0007669"/>
    <property type="project" value="TreeGrafter"/>
</dbReference>
<keyword evidence="6" id="KW-0862">Zinc</keyword>
<feature type="compositionally biased region" description="Acidic residues" evidence="11">
    <location>
        <begin position="1809"/>
        <end position="1819"/>
    </location>
</feature>
<dbReference type="GO" id="GO:0010468">
    <property type="term" value="P:regulation of gene expression"/>
    <property type="evidence" value="ECO:0007669"/>
    <property type="project" value="InterPro"/>
</dbReference>
<comment type="caution">
    <text evidence="13">The sequence shown here is derived from an EMBL/GenBank/DDBJ whole genome shotgun (WGS) entry which is preliminary data.</text>
</comment>
<feature type="compositionally biased region" description="Basic residues" evidence="11">
    <location>
        <begin position="1788"/>
        <end position="1801"/>
    </location>
</feature>
<feature type="region of interest" description="Disordered" evidence="11">
    <location>
        <begin position="1785"/>
        <end position="1840"/>
    </location>
</feature>
<keyword evidence="8 10" id="KW-0131">Cell cycle</keyword>
<evidence type="ECO:0000256" key="11">
    <source>
        <dbReference type="SAM" id="MobiDB-lite"/>
    </source>
</evidence>
<dbReference type="SMART" id="SM00249">
    <property type="entry name" value="PHD"/>
    <property type="match status" value="1"/>
</dbReference>
<dbReference type="InterPro" id="IPR019787">
    <property type="entry name" value="Znf_PHD-finger"/>
</dbReference>
<comment type="similarity">
    <text evidence="2 10">Belongs to the SCC2/Nipped-B family.</text>
</comment>
<dbReference type="GO" id="GO:0003682">
    <property type="term" value="F:chromatin binding"/>
    <property type="evidence" value="ECO:0007669"/>
    <property type="project" value="TreeGrafter"/>
</dbReference>
<dbReference type="InterPro" id="IPR013083">
    <property type="entry name" value="Znf_RING/FYVE/PHD"/>
</dbReference>
<evidence type="ECO:0000256" key="3">
    <source>
        <dbReference type="ARBA" id="ARBA00022723"/>
    </source>
</evidence>
<reference evidence="13" key="1">
    <citation type="submission" date="2020-08" db="EMBL/GenBank/DDBJ databases">
        <title>Plant Genome Project.</title>
        <authorList>
            <person name="Zhang R.-G."/>
        </authorList>
    </citation>
    <scope>NUCLEOTIDE SEQUENCE</scope>
    <source>
        <strain evidence="13">WSP0</strain>
        <tissue evidence="13">Leaf</tissue>
    </source>
</reference>
<dbReference type="PANTHER" id="PTHR21704">
    <property type="entry name" value="NIPPED-B-LIKE PROTEIN DELANGIN SCC2-RELATED"/>
    <property type="match status" value="1"/>
</dbReference>
<gene>
    <name evidence="13" type="ORF">RHGRI_028520</name>
</gene>
<evidence type="ECO:0000313" key="14">
    <source>
        <dbReference type="Proteomes" id="UP000823749"/>
    </source>
</evidence>
<name>A0AAV6IJE8_9ERIC</name>
<dbReference type="InterPro" id="IPR011989">
    <property type="entry name" value="ARM-like"/>
</dbReference>
<keyword evidence="7 10" id="KW-0539">Nucleus</keyword>
<dbReference type="InterPro" id="IPR033031">
    <property type="entry name" value="Scc2/Nipped-B"/>
</dbReference>
<evidence type="ECO:0000256" key="2">
    <source>
        <dbReference type="ARBA" id="ARBA00009252"/>
    </source>
</evidence>
<dbReference type="GO" id="GO:0034087">
    <property type="term" value="P:establishment of mitotic sister chromatid cohesion"/>
    <property type="evidence" value="ECO:0007669"/>
    <property type="project" value="TreeGrafter"/>
</dbReference>
<dbReference type="SUPFAM" id="SSF48371">
    <property type="entry name" value="ARM repeat"/>
    <property type="match status" value="1"/>
</dbReference>
<dbReference type="InterPro" id="IPR001965">
    <property type="entry name" value="Znf_PHD"/>
</dbReference>
<sequence length="1840" mass="206383">MSNSGGPRGISLPNTVHSEVAPCLPLPSLPVFCGAFDQELRLFEGAAGSASRSLNRSDVVNQCGKVADLLRATEVSYLNLRAEATLLSYGILEPPDLYNEVLQCDSEAFECSTSGPFKEQVSSSSVSEKKPFEQSTPIAIQPRRDFAGNHNHQPDYILANETFTSSRKPKVKKKRSEDYPSSVAPDPIELQDAAIRGFCEFLEEFCGRAEIPSDDRDDAEWLQLPVADVRQLVNEILSTRTKKVLHLIPVDVLVRLLRVLDHQIHRSEGLSVNECEHSDSDVVSSICGALESIHAALAIMAYNDMPKQLYNEELIERILEFSKHQIADIMSACDPAYRALHKPVETGVFEDEEDDEGADYGSASKRKRTVRSAKVKKSSVNRCAYFRLTVCMCGLVRVSAAVNTILQKLCTILGFFKDLLTIEHLSDSCILQLLRTSFTTLLVDNIQLLQLKAISLIGGIFYSYTQHRTYVIDEVLQLLLKLPFSKRIPRTYHLPDEEQRQIQMITALLIQLVHSSANLPEALRQANGNLIFEASIDSSSPTKCHEAVTESCCLFWSKVLQRFASTKSQDASEVKTMMESLVVDLLTTLNLPEYPASAPILENAGLKSKDIAARSMAIDLLGTIAARLKHDAVLYRTENFWIVEELSNIDNPECSYANDACALCRNEKIEKPLFLCQGCQRLFHADCMGVREREVPTRGWYCQFCQCQKQLTVLQSYCKAHCKDDGLNNGSLSEKSSENANSVAKVEVVQQMLLNYLQDGGSAEDVHLFTRWFYLCIWYKDVEISSQMFSYHLARLKSKAIVRNSGIVSSLLSRESVKKIALALGQNNSFSRGFDKILHMLLASLRENSPVIRAKALRAVSIIVEADPEVLCDKFVQMAVEGRFCDSAISVREAALELVGRHIASHPDVGLQYFEKVAERMKDTGVSVRKRAIKIIREMCTSNTDFAAYTRACIEIISRISDEESSIQDLVCKTFYEFWFEEPSGSQARLYGGSSSVPLEVAKKTEQMVEMLRKMPNHQVLVTVIKRNLTLDFFPQSTKAVGINPVSLASVRRRCELMCKFLLERILQVEEMNNEEVEARTLPYVLLLHAFCVVDPTLCAPATDPSQFVVTLQPYLKTQADNRAVAQLLESIIFIIDSVLPLLRKLPQNVVEELEQDLKQMIVRHSFLTVVHACIKCLCSLSRVAGKGSAVVEYLIQVFFKHLDALGFDNKQVCCGYFEITSCIFIIVSLLPYRESLLQLCCEIFIVSGLYTKFNLCSKTLDLLGRIGHRESYGLALGLTFLCVSIAIGDSLVTTVSVLHLRRIGIDQNIDVKNSLKLFKKYLHAEDFIIKARSLQALGYVLIARPEYMLEKDVGKILEATLSSGTDVRLKMQALQNIYEYLLDAESQMGTEKPSNVASHPMDAGHSVPVAAGAGDTNICGGIIQLYWDNILGRCLDENEQVRQSAVKIVEIVLRQGLVHPITCVPFLIALETDPQEGNSKLAHHLLMNMNEKYPAFFESRLGDGLQMSFIFIRSMAGSSENPNTRVQLKVPESMKGTFESGSFNYARLGVSRIYKLIRGNRISRNKFMSSVVRKFDTPIWNNSVIPFLMYCTEILVLLPFTLPDEPLYLIYAINRVIQVRAGTLEANMKAFLHLWQEDAKKLHGNGITQPQGPSCQPVCDQTIPMDLNGTLEVESGDQPLNMMGSDIKKIVFIQADCLSATALQLLLKLKRHLKILYSLNDARCQEFSPTEPIKPGEVLSRQNISFNITEIRTELPTTHEEVLQRYQEFKTALKEDTVDYSTYTANIKRKRPPPSRRGGRSGRMAGRDDEDYDDDEDWGGGVRRPNNSGRKSSRGRQWS</sequence>
<evidence type="ECO:0000256" key="9">
    <source>
        <dbReference type="PROSITE-ProRule" id="PRU00146"/>
    </source>
</evidence>
<evidence type="ECO:0000256" key="10">
    <source>
        <dbReference type="RuleBase" id="RU364107"/>
    </source>
</evidence>
<dbReference type="Proteomes" id="UP000823749">
    <property type="component" value="Chromosome 10"/>
</dbReference>
<feature type="compositionally biased region" description="Polar residues" evidence="11">
    <location>
        <begin position="1826"/>
        <end position="1840"/>
    </location>
</feature>
<evidence type="ECO:0000256" key="5">
    <source>
        <dbReference type="ARBA" id="ARBA00022771"/>
    </source>
</evidence>
<dbReference type="CDD" id="cd15489">
    <property type="entry name" value="PHD_SF"/>
    <property type="match status" value="1"/>
</dbReference>
<proteinExistence type="inferred from homology"/>
<dbReference type="GO" id="GO:0008270">
    <property type="term" value="F:zinc ion binding"/>
    <property type="evidence" value="ECO:0007669"/>
    <property type="project" value="UniProtKB-KW"/>
</dbReference>
<dbReference type="Pfam" id="PF00628">
    <property type="entry name" value="PHD"/>
    <property type="match status" value="1"/>
</dbReference>
<keyword evidence="14" id="KW-1185">Reference proteome</keyword>
<keyword evidence="5 9" id="KW-0863">Zinc-finger</keyword>
<dbReference type="InterPro" id="IPR016024">
    <property type="entry name" value="ARM-type_fold"/>
</dbReference>
<dbReference type="PROSITE" id="PS50016">
    <property type="entry name" value="ZF_PHD_2"/>
    <property type="match status" value="1"/>
</dbReference>
<feature type="domain" description="PHD-type" evidence="12">
    <location>
        <begin position="658"/>
        <end position="708"/>
    </location>
</feature>
<evidence type="ECO:0000259" key="12">
    <source>
        <dbReference type="PROSITE" id="PS50016"/>
    </source>
</evidence>
<feature type="region of interest" description="Disordered" evidence="11">
    <location>
        <begin position="113"/>
        <end position="134"/>
    </location>
</feature>
<dbReference type="PANTHER" id="PTHR21704:SF18">
    <property type="entry name" value="NIPPED-B-LIKE PROTEIN"/>
    <property type="match status" value="1"/>
</dbReference>
<dbReference type="EMBL" id="JACTNZ010000010">
    <property type="protein sequence ID" value="KAG5527623.1"/>
    <property type="molecule type" value="Genomic_DNA"/>
</dbReference>
<dbReference type="GO" id="GO:0071169">
    <property type="term" value="P:establishment of protein localization to chromatin"/>
    <property type="evidence" value="ECO:0007669"/>
    <property type="project" value="TreeGrafter"/>
</dbReference>
<dbReference type="SUPFAM" id="SSF57903">
    <property type="entry name" value="FYVE/PHD zinc finger"/>
    <property type="match status" value="1"/>
</dbReference>